<keyword evidence="1" id="KW-0472">Membrane</keyword>
<sequence length="195" mass="21975">MTFQIYHLQQLLLRPHRLAPTSISQVFSHLTQVSKTQGASPNDQKSRGRRLCGCGGYGGGEAAMQQLNKAECSETRVQTGVKSSCECQEPADKLSYNKFEAHAMHLPLERLLLVSGFFLFSPFHLVSVCFLVFLYTHYDPCFWVYLPCKPPSTYILATRFEAGLVWIPFGFGFNKPDVGMVQTQTKSIMILLTQK</sequence>
<dbReference type="InParanoid" id="A0A369J8Z2"/>
<name>A0A369J8Z2_HYPMA</name>
<organism evidence="2 3">
    <name type="scientific">Hypsizygus marmoreus</name>
    <name type="common">White beech mushroom</name>
    <name type="synonym">Agaricus marmoreus</name>
    <dbReference type="NCBI Taxonomy" id="39966"/>
    <lineage>
        <taxon>Eukaryota</taxon>
        <taxon>Fungi</taxon>
        <taxon>Dikarya</taxon>
        <taxon>Basidiomycota</taxon>
        <taxon>Agaricomycotina</taxon>
        <taxon>Agaricomycetes</taxon>
        <taxon>Agaricomycetidae</taxon>
        <taxon>Agaricales</taxon>
        <taxon>Tricholomatineae</taxon>
        <taxon>Lyophyllaceae</taxon>
        <taxon>Hypsizygus</taxon>
    </lineage>
</organism>
<dbReference type="Proteomes" id="UP000076154">
    <property type="component" value="Unassembled WGS sequence"/>
</dbReference>
<keyword evidence="1" id="KW-1133">Transmembrane helix</keyword>
<evidence type="ECO:0000313" key="2">
    <source>
        <dbReference type="EMBL" id="RDB18511.1"/>
    </source>
</evidence>
<evidence type="ECO:0000256" key="1">
    <source>
        <dbReference type="SAM" id="Phobius"/>
    </source>
</evidence>
<feature type="transmembrane region" description="Helical" evidence="1">
    <location>
        <begin position="154"/>
        <end position="173"/>
    </location>
</feature>
<reference evidence="2" key="1">
    <citation type="submission" date="2018-04" db="EMBL/GenBank/DDBJ databases">
        <title>Whole genome sequencing of Hypsizygus marmoreus.</title>
        <authorList>
            <person name="Choi I.-G."/>
            <person name="Min B."/>
            <person name="Kim J.-G."/>
            <person name="Kim S."/>
            <person name="Oh Y.-L."/>
            <person name="Kong W.-S."/>
            <person name="Park H."/>
            <person name="Jeong J."/>
            <person name="Song E.-S."/>
        </authorList>
    </citation>
    <scope>NUCLEOTIDE SEQUENCE [LARGE SCALE GENOMIC DNA]</scope>
    <source>
        <strain evidence="2">51987-8</strain>
    </source>
</reference>
<keyword evidence="1" id="KW-0812">Transmembrane</keyword>
<proteinExistence type="predicted"/>
<accession>A0A369J8Z2</accession>
<gene>
    <name evidence="2" type="ORF">Hypma_000224</name>
</gene>
<protein>
    <submittedName>
        <fullName evidence="2">Uncharacterized protein</fullName>
    </submittedName>
</protein>
<keyword evidence="3" id="KW-1185">Reference proteome</keyword>
<evidence type="ECO:0000313" key="3">
    <source>
        <dbReference type="Proteomes" id="UP000076154"/>
    </source>
</evidence>
<feature type="transmembrane region" description="Helical" evidence="1">
    <location>
        <begin position="111"/>
        <end position="134"/>
    </location>
</feature>
<dbReference type="AlphaFoldDB" id="A0A369J8Z2"/>
<dbReference type="EMBL" id="LUEZ02000101">
    <property type="protein sequence ID" value="RDB18511.1"/>
    <property type="molecule type" value="Genomic_DNA"/>
</dbReference>
<comment type="caution">
    <text evidence="2">The sequence shown here is derived from an EMBL/GenBank/DDBJ whole genome shotgun (WGS) entry which is preliminary data.</text>
</comment>